<dbReference type="PANTHER" id="PTHR47989">
    <property type="entry name" value="OS01G0750732 PROTEIN"/>
    <property type="match status" value="1"/>
</dbReference>
<evidence type="ECO:0000256" key="1">
    <source>
        <dbReference type="ARBA" id="ARBA00022741"/>
    </source>
</evidence>
<feature type="compositionally biased region" description="Low complexity" evidence="4">
    <location>
        <begin position="27"/>
        <end position="37"/>
    </location>
</feature>
<dbReference type="InterPro" id="IPR011009">
    <property type="entry name" value="Kinase-like_dom_sf"/>
</dbReference>
<reference evidence="6 7" key="1">
    <citation type="submission" date="2021-07" db="EMBL/GenBank/DDBJ databases">
        <title>The Aristolochia fimbriata genome: insights into angiosperm evolution, floral development and chemical biosynthesis.</title>
        <authorList>
            <person name="Jiao Y."/>
        </authorList>
    </citation>
    <scope>NUCLEOTIDE SEQUENCE [LARGE SCALE GENOMIC DNA]</scope>
    <source>
        <strain evidence="6">IBCAS-2021</strain>
        <tissue evidence="6">Leaf</tissue>
    </source>
</reference>
<dbReference type="GO" id="GO:0004672">
    <property type="term" value="F:protein kinase activity"/>
    <property type="evidence" value="ECO:0007669"/>
    <property type="project" value="InterPro"/>
</dbReference>
<dbReference type="SUPFAM" id="SSF56112">
    <property type="entry name" value="Protein kinase-like (PK-like)"/>
    <property type="match status" value="1"/>
</dbReference>
<keyword evidence="7" id="KW-1185">Reference proteome</keyword>
<evidence type="ECO:0000256" key="3">
    <source>
        <dbReference type="PROSITE-ProRule" id="PRU10141"/>
    </source>
</evidence>
<evidence type="ECO:0000256" key="2">
    <source>
        <dbReference type="ARBA" id="ARBA00022840"/>
    </source>
</evidence>
<evidence type="ECO:0000256" key="4">
    <source>
        <dbReference type="SAM" id="MobiDB-lite"/>
    </source>
</evidence>
<dbReference type="FunFam" id="1.10.510.10:FF:000876">
    <property type="entry name" value="Receptor-like protein kinase FERONIA"/>
    <property type="match status" value="1"/>
</dbReference>
<feature type="binding site" evidence="3">
    <location>
        <position position="177"/>
    </location>
    <ligand>
        <name>ATP</name>
        <dbReference type="ChEBI" id="CHEBI:30616"/>
    </ligand>
</feature>
<dbReference type="Gene3D" id="1.10.510.10">
    <property type="entry name" value="Transferase(Phosphotransferase) domain 1"/>
    <property type="match status" value="1"/>
</dbReference>
<feature type="domain" description="Protein kinase" evidence="5">
    <location>
        <begin position="149"/>
        <end position="425"/>
    </location>
</feature>
<gene>
    <name evidence="6" type="ORF">H6P81_017231</name>
</gene>
<dbReference type="Gene3D" id="3.30.200.20">
    <property type="entry name" value="Phosphorylase Kinase, domain 1"/>
    <property type="match status" value="1"/>
</dbReference>
<dbReference type="GO" id="GO:0005524">
    <property type="term" value="F:ATP binding"/>
    <property type="evidence" value="ECO:0007669"/>
    <property type="project" value="UniProtKB-UniRule"/>
</dbReference>
<feature type="region of interest" description="Disordered" evidence="4">
    <location>
        <begin position="27"/>
        <end position="78"/>
    </location>
</feature>
<dbReference type="AlphaFoldDB" id="A0AAV7E0K9"/>
<name>A0AAV7E0K9_ARIFI</name>
<dbReference type="PROSITE" id="PS50011">
    <property type="entry name" value="PROTEIN_KINASE_DOM"/>
    <property type="match status" value="1"/>
</dbReference>
<proteinExistence type="predicted"/>
<dbReference type="Proteomes" id="UP000825729">
    <property type="component" value="Unassembled WGS sequence"/>
</dbReference>
<dbReference type="PANTHER" id="PTHR47989:SF71">
    <property type="entry name" value="PROTEIN KINASE DOMAIN-CONTAINING PROTEIN"/>
    <property type="match status" value="1"/>
</dbReference>
<comment type="caution">
    <text evidence="6">The sequence shown here is derived from an EMBL/GenBank/DDBJ whole genome shotgun (WGS) entry which is preliminary data.</text>
</comment>
<keyword evidence="1 3" id="KW-0547">Nucleotide-binding</keyword>
<sequence length="452" mass="49738">MEQAENSQCSLSAREIYEGWWTSTGSTGFSRSRGDSGPSCPRKPSFGCQESYEGRQRTPDTSLVSEHTGGCDASGGRLAARRPKGKLGRLFGGCFKPWKIGSVNKVNSCANETANSGRCTDTGPHNSNQTEKRGFRFTANEVCRATRNFCSSYKIGQGSSGTVYRGRLSDGTYVAVKRGKKAMHDGKLSLEYQNEIQTLARVKHVTLVEFLGYLDNEDERIFVLEYVPNGTLREHLDGLYGTTLDLAARLDIARDVAHAVTYLHMYPGHPIVHGDIKSSSILITENFRAKVAYCGSACLAEIDTGATQILTNVTGTVGYLDPEYLTTYRLTEKSDVYSFGVLLVELVSGRRPIELKKQPKEQITVRWATRRFEVGDAVSALDSKLSRDPATVSALIKILGLALLCLAPSSKNRPTMRECANTIWNICKDYREATDVKNHEENSQGSPGSHEC</sequence>
<dbReference type="InterPro" id="IPR017441">
    <property type="entry name" value="Protein_kinase_ATP_BS"/>
</dbReference>
<dbReference type="PROSITE" id="PS00107">
    <property type="entry name" value="PROTEIN_KINASE_ATP"/>
    <property type="match status" value="1"/>
</dbReference>
<evidence type="ECO:0000313" key="6">
    <source>
        <dbReference type="EMBL" id="KAG9441377.1"/>
    </source>
</evidence>
<accession>A0AAV7E0K9</accession>
<evidence type="ECO:0000259" key="5">
    <source>
        <dbReference type="PROSITE" id="PS50011"/>
    </source>
</evidence>
<keyword evidence="2 3" id="KW-0067">ATP-binding</keyword>
<dbReference type="EMBL" id="JAINDJ010000007">
    <property type="protein sequence ID" value="KAG9441377.1"/>
    <property type="molecule type" value="Genomic_DNA"/>
</dbReference>
<protein>
    <recommendedName>
        <fullName evidence="5">Protein kinase domain-containing protein</fullName>
    </recommendedName>
</protein>
<dbReference type="InterPro" id="IPR000719">
    <property type="entry name" value="Prot_kinase_dom"/>
</dbReference>
<dbReference type="Pfam" id="PF00069">
    <property type="entry name" value="Pkinase"/>
    <property type="match status" value="1"/>
</dbReference>
<evidence type="ECO:0000313" key="7">
    <source>
        <dbReference type="Proteomes" id="UP000825729"/>
    </source>
</evidence>
<organism evidence="6 7">
    <name type="scientific">Aristolochia fimbriata</name>
    <name type="common">White veined hardy Dutchman's pipe vine</name>
    <dbReference type="NCBI Taxonomy" id="158543"/>
    <lineage>
        <taxon>Eukaryota</taxon>
        <taxon>Viridiplantae</taxon>
        <taxon>Streptophyta</taxon>
        <taxon>Embryophyta</taxon>
        <taxon>Tracheophyta</taxon>
        <taxon>Spermatophyta</taxon>
        <taxon>Magnoliopsida</taxon>
        <taxon>Magnoliidae</taxon>
        <taxon>Piperales</taxon>
        <taxon>Aristolochiaceae</taxon>
        <taxon>Aristolochia</taxon>
    </lineage>
</organism>